<evidence type="ECO:0000256" key="2">
    <source>
        <dbReference type="ARBA" id="ARBA00023242"/>
    </source>
</evidence>
<comment type="caution">
    <text evidence="5">The sequence shown here is derived from an EMBL/GenBank/DDBJ whole genome shotgun (WGS) entry which is preliminary data.</text>
</comment>
<feature type="non-terminal residue" evidence="5">
    <location>
        <position position="508"/>
    </location>
</feature>
<sequence>VRFREGDSPNVSHNVSFPPLREPRLRQPMVCNTKRRPLSFKSHFAPAVPHRRGMNGTSIEINGADLKRTLGEILACCQVTYGAILKLEEKFDMLQAKVANIQTLHENPSALLSQKTCVSSGNPNSFQSLSKSLPTSRLSIPHLPHISSSLSVESRKLPTPSPGPEVKKPLRLYIQNQSHNSIQKPSLKMNRTEQQKGRVNGPTRINTDSTVPAERTSPANSCCVGKSERKVFLTYSVLHKAGKMARPSAAVRYLLRNMFTTEELSQSSTTRNPTRRLKRLDPNKISAIREWAGKRYPKFDFREKGKEWKICVSVINSMARHFRFVGKTQKQKMNATKLVPSKVEVSPAGTAEIDVELSDSDTEQKSQEMQRRKINSMSDCNRPADMNYNRAEYDLVYIGSCHREVKVPESALTAAHMRKRPELIARYLIKFIFPEDVLVRSNVYGARTGMDPLDHNKISALREHLSEHFPWMKLEEDGCDWKVCVGAINSTIRKCRFERKMGIKRGKC</sequence>
<evidence type="ECO:0000259" key="4">
    <source>
        <dbReference type="PROSITE" id="PS51457"/>
    </source>
</evidence>
<organism evidence="5 6">
    <name type="scientific">Triplophysa rosa</name>
    <name type="common">Cave loach</name>
    <dbReference type="NCBI Taxonomy" id="992332"/>
    <lineage>
        <taxon>Eukaryota</taxon>
        <taxon>Metazoa</taxon>
        <taxon>Chordata</taxon>
        <taxon>Craniata</taxon>
        <taxon>Vertebrata</taxon>
        <taxon>Euteleostomi</taxon>
        <taxon>Actinopterygii</taxon>
        <taxon>Neopterygii</taxon>
        <taxon>Teleostei</taxon>
        <taxon>Ostariophysi</taxon>
        <taxon>Cypriniformes</taxon>
        <taxon>Nemacheilidae</taxon>
        <taxon>Triplophysa</taxon>
    </lineage>
</organism>
<dbReference type="GO" id="GO:0003677">
    <property type="term" value="F:DNA binding"/>
    <property type="evidence" value="ECO:0007669"/>
    <property type="project" value="InterPro"/>
</dbReference>
<proteinExistence type="predicted"/>
<reference evidence="5" key="1">
    <citation type="submission" date="2021-02" db="EMBL/GenBank/DDBJ databases">
        <title>Comparative genomics reveals that relaxation of natural selection precedes convergent phenotypic evolution of cavefish.</title>
        <authorList>
            <person name="Peng Z."/>
        </authorList>
    </citation>
    <scope>NUCLEOTIDE SEQUENCE</scope>
    <source>
        <tissue evidence="5">Muscle</tissue>
    </source>
</reference>
<dbReference type="AlphaFoldDB" id="A0A9W7WC32"/>
<dbReference type="Proteomes" id="UP001059041">
    <property type="component" value="Linkage Group LG21"/>
</dbReference>
<gene>
    <name evidence="5" type="ORF">IRJ41_016774</name>
</gene>
<feature type="region of interest" description="Disordered" evidence="3">
    <location>
        <begin position="1"/>
        <end position="20"/>
    </location>
</feature>
<dbReference type="InterPro" id="IPR018379">
    <property type="entry name" value="BEN_domain"/>
</dbReference>
<dbReference type="Pfam" id="PF10523">
    <property type="entry name" value="BEN"/>
    <property type="match status" value="2"/>
</dbReference>
<dbReference type="SMART" id="SM01025">
    <property type="entry name" value="BEN"/>
    <property type="match status" value="2"/>
</dbReference>
<keyword evidence="6" id="KW-1185">Reference proteome</keyword>
<evidence type="ECO:0000256" key="1">
    <source>
        <dbReference type="ARBA" id="ARBA00004123"/>
    </source>
</evidence>
<dbReference type="EMBL" id="JAFHDT010000021">
    <property type="protein sequence ID" value="KAI7794581.1"/>
    <property type="molecule type" value="Genomic_DNA"/>
</dbReference>
<dbReference type="GO" id="GO:0005634">
    <property type="term" value="C:nucleus"/>
    <property type="evidence" value="ECO:0007669"/>
    <property type="project" value="UniProtKB-SubCell"/>
</dbReference>
<comment type="subcellular location">
    <subcellularLocation>
        <location evidence="1">Nucleus</location>
    </subcellularLocation>
</comment>
<evidence type="ECO:0000313" key="5">
    <source>
        <dbReference type="EMBL" id="KAI7794581.1"/>
    </source>
</evidence>
<protein>
    <recommendedName>
        <fullName evidence="4">BEN domain-containing protein</fullName>
    </recommendedName>
</protein>
<name>A0A9W7WC32_TRIRA</name>
<dbReference type="PANTHER" id="PTHR47305">
    <property type="entry name" value="BEN DOMAIN-CONTAINING PROTEIN 2"/>
    <property type="match status" value="1"/>
</dbReference>
<dbReference type="PROSITE" id="PS51457">
    <property type="entry name" value="BEN"/>
    <property type="match status" value="2"/>
</dbReference>
<evidence type="ECO:0000313" key="6">
    <source>
        <dbReference type="Proteomes" id="UP001059041"/>
    </source>
</evidence>
<keyword evidence="2" id="KW-0539">Nucleus</keyword>
<feature type="domain" description="BEN" evidence="4">
    <location>
        <begin position="228"/>
        <end position="326"/>
    </location>
</feature>
<dbReference type="PANTHER" id="PTHR47305:SF1">
    <property type="entry name" value="BEN DOMAIN-CONTAINING PROTEIN"/>
    <property type="match status" value="1"/>
</dbReference>
<feature type="region of interest" description="Disordered" evidence="3">
    <location>
        <begin position="188"/>
        <end position="220"/>
    </location>
</feature>
<evidence type="ECO:0000256" key="3">
    <source>
        <dbReference type="SAM" id="MobiDB-lite"/>
    </source>
</evidence>
<accession>A0A9W7WC32</accession>
<feature type="domain" description="BEN" evidence="4">
    <location>
        <begin position="402"/>
        <end position="502"/>
    </location>
</feature>